<sequence>MVHRRLVKLPMEILSVGETNAKKSYVLTLSQKYGDVIWIQSKFDLEAWIEVIGRSNITRTHVYDFGTIVPASRLLTLETTCESTCGHGITRPPLPPTLEPKGYQQLFSNVGFLMTSVGNINNLLEVIASRLPPSNTFGSSTSQ</sequence>
<dbReference type="InParanoid" id="A0A061EWU3"/>
<name>A0A061EWU3_THECC</name>
<dbReference type="Proteomes" id="UP000026915">
    <property type="component" value="Chromosome 5"/>
</dbReference>
<proteinExistence type="predicted"/>
<dbReference type="Gramene" id="EOY09565">
    <property type="protein sequence ID" value="EOY09565"/>
    <property type="gene ID" value="TCM_024982"/>
</dbReference>
<keyword evidence="2" id="KW-1185">Reference proteome</keyword>
<reference evidence="1 2" key="1">
    <citation type="journal article" date="2013" name="Genome Biol.">
        <title>The genome sequence of the most widely cultivated cacao type and its use to identify candidate genes regulating pod color.</title>
        <authorList>
            <person name="Motamayor J.C."/>
            <person name="Mockaitis K."/>
            <person name="Schmutz J."/>
            <person name="Haiminen N."/>
            <person name="Iii D.L."/>
            <person name="Cornejo O."/>
            <person name="Findley S.D."/>
            <person name="Zheng P."/>
            <person name="Utro F."/>
            <person name="Royaert S."/>
            <person name="Saski C."/>
            <person name="Jenkins J."/>
            <person name="Podicheti R."/>
            <person name="Zhao M."/>
            <person name="Scheffler B.E."/>
            <person name="Stack J.C."/>
            <person name="Feltus F.A."/>
            <person name="Mustiga G.M."/>
            <person name="Amores F."/>
            <person name="Phillips W."/>
            <person name="Marelli J.P."/>
            <person name="May G.D."/>
            <person name="Shapiro H."/>
            <person name="Ma J."/>
            <person name="Bustamante C.D."/>
            <person name="Schnell R.J."/>
            <person name="Main D."/>
            <person name="Gilbert D."/>
            <person name="Parida L."/>
            <person name="Kuhn D.N."/>
        </authorList>
    </citation>
    <scope>NUCLEOTIDE SEQUENCE [LARGE SCALE GENOMIC DNA]</scope>
    <source>
        <strain evidence="2">cv. Matina 1-6</strain>
    </source>
</reference>
<evidence type="ECO:0000313" key="1">
    <source>
        <dbReference type="EMBL" id="EOY09565.1"/>
    </source>
</evidence>
<dbReference type="AlphaFoldDB" id="A0A061EWU3"/>
<dbReference type="EMBL" id="CM001883">
    <property type="protein sequence ID" value="EOY09565.1"/>
    <property type="molecule type" value="Genomic_DNA"/>
</dbReference>
<dbReference type="HOGENOM" id="CLU_1974547_0_0_1"/>
<organism evidence="1 2">
    <name type="scientific">Theobroma cacao</name>
    <name type="common">Cacao</name>
    <name type="synonym">Cocoa</name>
    <dbReference type="NCBI Taxonomy" id="3641"/>
    <lineage>
        <taxon>Eukaryota</taxon>
        <taxon>Viridiplantae</taxon>
        <taxon>Streptophyta</taxon>
        <taxon>Embryophyta</taxon>
        <taxon>Tracheophyta</taxon>
        <taxon>Spermatophyta</taxon>
        <taxon>Magnoliopsida</taxon>
        <taxon>eudicotyledons</taxon>
        <taxon>Gunneridae</taxon>
        <taxon>Pentapetalae</taxon>
        <taxon>rosids</taxon>
        <taxon>malvids</taxon>
        <taxon>Malvales</taxon>
        <taxon>Malvaceae</taxon>
        <taxon>Byttnerioideae</taxon>
        <taxon>Theobroma</taxon>
    </lineage>
</organism>
<protein>
    <submittedName>
        <fullName evidence="1">Uncharacterized protein</fullName>
    </submittedName>
</protein>
<evidence type="ECO:0000313" key="2">
    <source>
        <dbReference type="Proteomes" id="UP000026915"/>
    </source>
</evidence>
<gene>
    <name evidence="1" type="ORF">TCM_024982</name>
</gene>
<accession>A0A061EWU3</accession>